<reference evidence="2" key="3">
    <citation type="submission" date="2025-09" db="UniProtKB">
        <authorList>
            <consortium name="Ensembl"/>
        </authorList>
    </citation>
    <scope>IDENTIFICATION</scope>
    <source>
        <strain evidence="2">breed Abyssinian</strain>
    </source>
</reference>
<sequence length="95" mass="10628">MYFCILILYPAILMYSFISSSSILVESLGFSIYNTMSFANNGSFTCSLPIWMPLIFFCYLTAVVRTSSTIFNKSGGSGILVLFLILEEKLSGFHH</sequence>
<keyword evidence="3" id="KW-1185">Reference proteome</keyword>
<name>A0ABI7W3K2_FELCA</name>
<evidence type="ECO:0000256" key="1">
    <source>
        <dbReference type="SAM" id="Phobius"/>
    </source>
</evidence>
<evidence type="ECO:0000313" key="2">
    <source>
        <dbReference type="Ensembl" id="ENSFCTP00005004972.1"/>
    </source>
</evidence>
<reference evidence="2" key="2">
    <citation type="submission" date="2025-08" db="UniProtKB">
        <authorList>
            <consortium name="Ensembl"/>
        </authorList>
    </citation>
    <scope>IDENTIFICATION</scope>
    <source>
        <strain evidence="2">breed Abyssinian</strain>
    </source>
</reference>
<dbReference type="GeneTree" id="ENSGT01150000289941"/>
<keyword evidence="1" id="KW-1133">Transmembrane helix</keyword>
<dbReference type="Ensembl" id="ENSFCTT00005007795.1">
    <property type="protein sequence ID" value="ENSFCTP00005004972.1"/>
    <property type="gene ID" value="ENSFCTG00005002898.1"/>
</dbReference>
<reference evidence="2 3" key="1">
    <citation type="submission" date="2021-02" db="EMBL/GenBank/DDBJ databases">
        <title>Safari Cat Assemblies.</title>
        <authorList>
            <person name="Bredemeyer K.R."/>
            <person name="Murphy W.J."/>
        </authorList>
    </citation>
    <scope>NUCLEOTIDE SEQUENCE [LARGE SCALE GENOMIC DNA]</scope>
</reference>
<feature type="transmembrane region" description="Helical" evidence="1">
    <location>
        <begin position="6"/>
        <end position="32"/>
    </location>
</feature>
<organism evidence="2 3">
    <name type="scientific">Felis catus</name>
    <name type="common">Cat</name>
    <name type="synonym">Felis silvestris catus</name>
    <dbReference type="NCBI Taxonomy" id="9685"/>
    <lineage>
        <taxon>Eukaryota</taxon>
        <taxon>Metazoa</taxon>
        <taxon>Chordata</taxon>
        <taxon>Craniata</taxon>
        <taxon>Vertebrata</taxon>
        <taxon>Euteleostomi</taxon>
        <taxon>Mammalia</taxon>
        <taxon>Eutheria</taxon>
        <taxon>Laurasiatheria</taxon>
        <taxon>Carnivora</taxon>
        <taxon>Feliformia</taxon>
        <taxon>Felidae</taxon>
        <taxon>Felinae</taxon>
        <taxon>Felis</taxon>
    </lineage>
</organism>
<proteinExistence type="predicted"/>
<evidence type="ECO:0000313" key="3">
    <source>
        <dbReference type="Proteomes" id="UP000823872"/>
    </source>
</evidence>
<keyword evidence="1" id="KW-0472">Membrane</keyword>
<feature type="transmembrane region" description="Helical" evidence="1">
    <location>
        <begin position="44"/>
        <end position="64"/>
    </location>
</feature>
<keyword evidence="1" id="KW-0812">Transmembrane</keyword>
<protein>
    <submittedName>
        <fullName evidence="2">Uncharacterized protein</fullName>
    </submittedName>
</protein>
<accession>A0ABI7W3K2</accession>
<dbReference type="Proteomes" id="UP000823872">
    <property type="component" value="Chromosome A3"/>
</dbReference>